<name>A0A7C3VNI0_9CYAN</name>
<dbReference type="InterPro" id="IPR010451">
    <property type="entry name" value="Acetoacetate_decarboxylase"/>
</dbReference>
<accession>A0A7C3VNI0</accession>
<dbReference type="GO" id="GO:0016829">
    <property type="term" value="F:lyase activity"/>
    <property type="evidence" value="ECO:0007669"/>
    <property type="project" value="InterPro"/>
</dbReference>
<dbReference type="Pfam" id="PF06314">
    <property type="entry name" value="ADC"/>
    <property type="match status" value="1"/>
</dbReference>
<protein>
    <submittedName>
        <fullName evidence="1">Acetoacetate decarboxylase</fullName>
    </submittedName>
</protein>
<sequence>MAEVQGFLFPRSATGKSSMIPPPPWHYCGDVLSVEYRTDPERVAELLPTPLELDDEDPGRVAVAFLDLQSCSDSFEELLDPVCSQYRECLLVVRVKYQGQRYTRCIYIWVNQDFAMVRGYHQGYPKKLGSVYLTRPVTMGKAGPRLAPGGRLGASLAAADRRLIETRFTITGKSDTAGILFSLPGLHHRWMPAVESDGTQSMDELISVGGYDFESSEIWTGDVELNMFDSPTEEFTRLAPREILGGYYRSVAFSWRQGKTLERRLPAS</sequence>
<dbReference type="SUPFAM" id="SSF160104">
    <property type="entry name" value="Acetoacetate decarboxylase-like"/>
    <property type="match status" value="1"/>
</dbReference>
<proteinExistence type="predicted"/>
<dbReference type="AlphaFoldDB" id="A0A7C3VNI0"/>
<gene>
    <name evidence="1" type="ORF">ENR15_16520</name>
</gene>
<dbReference type="InterPro" id="IPR023375">
    <property type="entry name" value="ADC_dom_sf"/>
</dbReference>
<dbReference type="EMBL" id="DSPX01000168">
    <property type="protein sequence ID" value="HGG02198.1"/>
    <property type="molecule type" value="Genomic_DNA"/>
</dbReference>
<reference evidence="1" key="1">
    <citation type="journal article" date="2020" name="mSystems">
        <title>Genome- and Community-Level Interaction Insights into Carbon Utilization and Element Cycling Functions of Hydrothermarchaeota in Hydrothermal Sediment.</title>
        <authorList>
            <person name="Zhou Z."/>
            <person name="Liu Y."/>
            <person name="Xu W."/>
            <person name="Pan J."/>
            <person name="Luo Z.H."/>
            <person name="Li M."/>
        </authorList>
    </citation>
    <scope>NUCLEOTIDE SEQUENCE [LARGE SCALE GENOMIC DNA]</scope>
    <source>
        <strain evidence="1">SpSt-374</strain>
    </source>
</reference>
<evidence type="ECO:0000313" key="1">
    <source>
        <dbReference type="EMBL" id="HGG02198.1"/>
    </source>
</evidence>
<comment type="caution">
    <text evidence="1">The sequence shown here is derived from an EMBL/GenBank/DDBJ whole genome shotgun (WGS) entry which is preliminary data.</text>
</comment>
<dbReference type="Gene3D" id="2.40.400.10">
    <property type="entry name" value="Acetoacetate decarboxylase-like"/>
    <property type="match status" value="1"/>
</dbReference>
<organism evidence="1">
    <name type="scientific">Planktothricoides sp. SpSt-374</name>
    <dbReference type="NCBI Taxonomy" id="2282167"/>
    <lineage>
        <taxon>Bacteria</taxon>
        <taxon>Bacillati</taxon>
        <taxon>Cyanobacteriota</taxon>
        <taxon>Cyanophyceae</taxon>
        <taxon>Oscillatoriophycideae</taxon>
        <taxon>Oscillatoriales</taxon>
        <taxon>Oscillatoriaceae</taxon>
        <taxon>Planktothricoides</taxon>
    </lineage>
</organism>